<dbReference type="OrthoDB" id="342131at2759"/>
<dbReference type="InterPro" id="IPR015943">
    <property type="entry name" value="WD40/YVTN_repeat-like_dom_sf"/>
</dbReference>
<organism evidence="3 4">
    <name type="scientific">Hapsidospora chrysogenum (strain ATCC 11550 / CBS 779.69 / DSM 880 / IAM 14645 / JCM 23072 / IMI 49137)</name>
    <name type="common">Acremonium chrysogenum</name>
    <dbReference type="NCBI Taxonomy" id="857340"/>
    <lineage>
        <taxon>Eukaryota</taxon>
        <taxon>Fungi</taxon>
        <taxon>Dikarya</taxon>
        <taxon>Ascomycota</taxon>
        <taxon>Pezizomycotina</taxon>
        <taxon>Sordariomycetes</taxon>
        <taxon>Hypocreomycetidae</taxon>
        <taxon>Hypocreales</taxon>
        <taxon>Bionectriaceae</taxon>
        <taxon>Hapsidospora</taxon>
    </lineage>
</organism>
<dbReference type="SUPFAM" id="SSF50978">
    <property type="entry name" value="WD40 repeat-like"/>
    <property type="match status" value="2"/>
</dbReference>
<evidence type="ECO:0000256" key="1">
    <source>
        <dbReference type="SAM" id="MobiDB-lite"/>
    </source>
</evidence>
<evidence type="ECO:0000313" key="3">
    <source>
        <dbReference type="EMBL" id="KFH44351.1"/>
    </source>
</evidence>
<evidence type="ECO:0000259" key="2">
    <source>
        <dbReference type="Pfam" id="PF12234"/>
    </source>
</evidence>
<name>A0A086T4R9_HAPC1</name>
<dbReference type="Gene3D" id="2.130.10.10">
    <property type="entry name" value="YVTN repeat-like/Quinoprotein amine dehydrogenase"/>
    <property type="match status" value="1"/>
</dbReference>
<dbReference type="PANTHER" id="PTHR13950">
    <property type="entry name" value="RABCONNECTIN-RELATED"/>
    <property type="match status" value="1"/>
</dbReference>
<keyword evidence="4" id="KW-1185">Reference proteome</keyword>
<proteinExistence type="predicted"/>
<comment type="caution">
    <text evidence="3">The sequence shown here is derived from an EMBL/GenBank/DDBJ whole genome shotgun (WGS) entry which is preliminary data.</text>
</comment>
<dbReference type="Pfam" id="PF12234">
    <property type="entry name" value="Rav1p_C"/>
    <property type="match status" value="2"/>
</dbReference>
<dbReference type="STRING" id="857340.A0A086T4R9"/>
<dbReference type="InterPro" id="IPR022033">
    <property type="entry name" value="Rav1p_C"/>
</dbReference>
<dbReference type="InterPro" id="IPR036322">
    <property type="entry name" value="WD40_repeat_dom_sf"/>
</dbReference>
<feature type="domain" description="RAVE complex protein Rav1 C-terminal" evidence="2">
    <location>
        <begin position="1029"/>
        <end position="1270"/>
    </location>
</feature>
<dbReference type="GO" id="GO:0007035">
    <property type="term" value="P:vacuolar acidification"/>
    <property type="evidence" value="ECO:0007669"/>
    <property type="project" value="TreeGrafter"/>
</dbReference>
<gene>
    <name evidence="3" type="ORF">ACRE_048600</name>
</gene>
<accession>A0A086T4R9</accession>
<dbReference type="PANTHER" id="PTHR13950:SF9">
    <property type="entry name" value="RABCONNECTIN-3A"/>
    <property type="match status" value="1"/>
</dbReference>
<evidence type="ECO:0000313" key="4">
    <source>
        <dbReference type="Proteomes" id="UP000029964"/>
    </source>
</evidence>
<sequence>MSAVLPGKPQSRLQGLATGSWDARHINVYITGNAFTILTDARTVIQTIYDDDERPLEAVAFDESSGKIACCTSTQVRVYKPLGLQENALKWALELAFDIPHPPTSSDTQCTLSWGTSEELLLGTSWLSLYNTRGEAACLWERELPSPVKYALLSYDSAYIVSLGYHDRLPKVWRRLTYGADEVRFDMTYLRHPNIVSSARWRRPFHVEQTAENVLYTFCTDAAVRAWTPADTYDGKQWNLWGKVDVGATVDDGSLAAHDVQLAFVVDSRDFVPSVERAVQDRMTDDSIVDDVALEHLVAVARKSPEICIAVDSYGLLSAWAFEDVGSSTAKSPGIFNIARIRSRQLEFLSGFLSLRNLPHIEIQTYCDKPSGRLHILLHSFDGRIGVFTTNVADLLDPTTNDRRLSLETIWSGHSGSIRKMVRNFSGQAVVSRTDHGECITWNHTQPRSSRTPSPSLSRRCVIPEKGHIHRISVLRKGRFVVFLQDKTVTLWDCRSEKGVTLDQRSYEVSGKPLCLIILPRPQVRDYTTAHIATITSEGRGIVWEVSLPRYFDDPMSSAGAKIEEFCQLELQDTEGLAYVLPVDPAGSPPVAHGFLDVFSRDVAVSYTKSGRVAFWTARVDLARRQVDWLCTSSTETGISEPALVSGSMLKKAALVNSTRSMVTIWDIGESRLEFDEDHETHNLIQDLDWTATPDAQSILAVGFQYKVVLLSQMRFDYLNKGPAWAAVREISIRDLTPHPIGDSTWLSDGHLVIGAGHQMFVHDRSVHVSDQLVTGSRLPRRKDGTWDLFDAVQRFNGPLPVFHPQFLSQSILSGKNVLVRRILVALHRTLKYYIAGESLDDYLGLDMNVFYADVDQPGRIPEKANGSYLNGGLDDDEDDEIFTEKVATAINEKLTKIRLPQLTGHEQIQLADIIECAGLVERHRRSMDENGARFMLFFRQNALRKGRATEMHLSWREINWAFHSNSQDILADFVSRQNHGSMLWEHARESGIFMWLSDNNAVVSRHTIHVLRFEAEILTEVGGGPNQKTQFEALARNEYTKSEEKNPVDCSLFYLALRKKTILQGLWRMASWNREQGSTLKFLANNFDDPRWRKAALKNAYALLSKRRFAYAAAFFLLAGNLEGAVDICLHQLHDMQLAIAIARVYEGDEGRVLRKILQEDVLALAGQEGNRWLASWAFWMLGRKDMAVRALVTPVYALIETPTSPDIKSRLFLTDDPALVVLYSQLRQQTLSTLRGASKISPGAEWEFVLHSAKLYDRMGCDLLGLDLVRNWEFQQQPTISGFGGEVNPLKLLRRRSSLVVDDRPSMGLQKGMPLDGGAKKPTAPPTTFEEPDMESLLDSFGF</sequence>
<protein>
    <submittedName>
        <fullName evidence="3">Regulator of V-ATPase in vacuolar membrane protein-like protein</fullName>
    </submittedName>
</protein>
<dbReference type="HOGENOM" id="CLU_000310_0_1_1"/>
<dbReference type="InterPro" id="IPR052208">
    <property type="entry name" value="DmX-like/RAVE_component"/>
</dbReference>
<feature type="domain" description="RAVE complex protein Rav1 C-terminal" evidence="2">
    <location>
        <begin position="611"/>
        <end position="1005"/>
    </location>
</feature>
<dbReference type="GO" id="GO:0043291">
    <property type="term" value="C:RAVE complex"/>
    <property type="evidence" value="ECO:0007669"/>
    <property type="project" value="TreeGrafter"/>
</dbReference>
<feature type="region of interest" description="Disordered" evidence="1">
    <location>
        <begin position="1307"/>
        <end position="1345"/>
    </location>
</feature>
<reference evidence="4" key="1">
    <citation type="journal article" date="2014" name="Genome Announc.">
        <title>Genome sequence and annotation of Acremonium chrysogenum, producer of the beta-lactam antibiotic cephalosporin C.</title>
        <authorList>
            <person name="Terfehr D."/>
            <person name="Dahlmann T.A."/>
            <person name="Specht T."/>
            <person name="Zadra I."/>
            <person name="Kuernsteiner H."/>
            <person name="Kueck U."/>
        </authorList>
    </citation>
    <scope>NUCLEOTIDE SEQUENCE [LARGE SCALE GENOMIC DNA]</scope>
    <source>
        <strain evidence="4">ATCC 11550 / CBS 779.69 / DSM 880 / IAM 14645 / JCM 23072 / IMI 49137</strain>
    </source>
</reference>
<dbReference type="EMBL" id="JPKY01000050">
    <property type="protein sequence ID" value="KFH44351.1"/>
    <property type="molecule type" value="Genomic_DNA"/>
</dbReference>
<dbReference type="Proteomes" id="UP000029964">
    <property type="component" value="Unassembled WGS sequence"/>
</dbReference>